<protein>
    <recommendedName>
        <fullName evidence="7">TldD/PmbA family protein</fullName>
    </recommendedName>
</protein>
<dbReference type="InterPro" id="IPR045570">
    <property type="entry name" value="Metalloprtase-TldD/E_cen_dom"/>
</dbReference>
<evidence type="ECO:0000259" key="4">
    <source>
        <dbReference type="Pfam" id="PF01523"/>
    </source>
</evidence>
<feature type="domain" description="Metalloprotease TldD/E N-terminal" evidence="4">
    <location>
        <begin position="21"/>
        <end position="79"/>
    </location>
</feature>
<dbReference type="GO" id="GO:0008237">
    <property type="term" value="F:metallopeptidase activity"/>
    <property type="evidence" value="ECO:0007669"/>
    <property type="project" value="UniProtKB-KW"/>
</dbReference>
<dbReference type="InterPro" id="IPR002510">
    <property type="entry name" value="Metalloprtase-TldD/E_N"/>
</dbReference>
<keyword evidence="2" id="KW-0378">Hydrolase</keyword>
<reference evidence="6" key="1">
    <citation type="journal article" date="2014" name="Front. Microbiol.">
        <title>High frequency of phylogenetically diverse reductive dehalogenase-homologous genes in deep subseafloor sedimentary metagenomes.</title>
        <authorList>
            <person name="Kawai M."/>
            <person name="Futagami T."/>
            <person name="Toyoda A."/>
            <person name="Takaki Y."/>
            <person name="Nishi S."/>
            <person name="Hori S."/>
            <person name="Arai W."/>
            <person name="Tsubouchi T."/>
            <person name="Morono Y."/>
            <person name="Uchiyama I."/>
            <person name="Ito T."/>
            <person name="Fujiyama A."/>
            <person name="Inagaki F."/>
            <person name="Takami H."/>
        </authorList>
    </citation>
    <scope>NUCLEOTIDE SEQUENCE</scope>
    <source>
        <strain evidence="6">Expedition CK06-06</strain>
    </source>
</reference>
<dbReference type="Pfam" id="PF01523">
    <property type="entry name" value="PmbA_TldD_1st"/>
    <property type="match status" value="1"/>
</dbReference>
<dbReference type="GO" id="GO:0005829">
    <property type="term" value="C:cytosol"/>
    <property type="evidence" value="ECO:0007669"/>
    <property type="project" value="TreeGrafter"/>
</dbReference>
<accession>X1J542</accession>
<name>X1J542_9ZZZZ</name>
<feature type="domain" description="Metalloprotease TldD/E central" evidence="5">
    <location>
        <begin position="132"/>
        <end position="199"/>
    </location>
</feature>
<dbReference type="EMBL" id="BARV01002064">
    <property type="protein sequence ID" value="GAH89846.1"/>
    <property type="molecule type" value="Genomic_DNA"/>
</dbReference>
<dbReference type="InterPro" id="IPR036059">
    <property type="entry name" value="TldD/PmbA_sf"/>
</dbReference>
<evidence type="ECO:0008006" key="7">
    <source>
        <dbReference type="Google" id="ProtNLM"/>
    </source>
</evidence>
<gene>
    <name evidence="6" type="ORF">S06H3_05539</name>
</gene>
<evidence type="ECO:0000256" key="3">
    <source>
        <dbReference type="ARBA" id="ARBA00023049"/>
    </source>
</evidence>
<dbReference type="InterPro" id="IPR035068">
    <property type="entry name" value="TldD/PmbA_N"/>
</dbReference>
<keyword evidence="3" id="KW-0482">Metalloprotease</keyword>
<evidence type="ECO:0000259" key="5">
    <source>
        <dbReference type="Pfam" id="PF19290"/>
    </source>
</evidence>
<evidence type="ECO:0000313" key="6">
    <source>
        <dbReference type="EMBL" id="GAH89846.1"/>
    </source>
</evidence>
<dbReference type="Gene3D" id="3.30.2290.10">
    <property type="entry name" value="PmbA/TldD superfamily"/>
    <property type="match status" value="1"/>
</dbReference>
<dbReference type="AlphaFoldDB" id="X1J542"/>
<dbReference type="SUPFAM" id="SSF111283">
    <property type="entry name" value="Putative modulator of DNA gyrase, PmbA/TldD"/>
    <property type="match status" value="1"/>
</dbReference>
<dbReference type="PANTHER" id="PTHR30624">
    <property type="entry name" value="UNCHARACTERIZED PROTEIN TLDD AND PMBA"/>
    <property type="match status" value="1"/>
</dbReference>
<comment type="caution">
    <text evidence="6">The sequence shown here is derived from an EMBL/GenBank/DDBJ whole genome shotgun (WGS) entry which is preliminary data.</text>
</comment>
<keyword evidence="1" id="KW-0645">Protease</keyword>
<dbReference type="PANTHER" id="PTHR30624:SF0">
    <property type="entry name" value="METALLOPROTEASE SLR0863"/>
    <property type="match status" value="1"/>
</dbReference>
<evidence type="ECO:0000256" key="2">
    <source>
        <dbReference type="ARBA" id="ARBA00022801"/>
    </source>
</evidence>
<dbReference type="InterPro" id="IPR051463">
    <property type="entry name" value="Peptidase_U62_metallo"/>
</dbReference>
<evidence type="ECO:0000256" key="1">
    <source>
        <dbReference type="ARBA" id="ARBA00022670"/>
    </source>
</evidence>
<dbReference type="GO" id="GO:0006508">
    <property type="term" value="P:proteolysis"/>
    <property type="evidence" value="ECO:0007669"/>
    <property type="project" value="UniProtKB-KW"/>
</dbReference>
<sequence>MHDQTVEALKGHAADYIEAHFEESEATHIVYRGERLEEVNRTCSSGGNVRALVKGGWGFVSFNNLDKLRDKVALAVEEAKLASREELKLSLREPVVDVMAQFHPHPSLTLRYAQGFDSGQALSPLPSRERRDSATVPLAAKKELLDEYNDIMLSAGKIQSTGIDYRDVRRKVIFASSEGSYIEQSKPDLTLRLTAIARENNEVQQ</sequence>
<feature type="non-terminal residue" evidence="6">
    <location>
        <position position="205"/>
    </location>
</feature>
<proteinExistence type="predicted"/>
<organism evidence="6">
    <name type="scientific">marine sediment metagenome</name>
    <dbReference type="NCBI Taxonomy" id="412755"/>
    <lineage>
        <taxon>unclassified sequences</taxon>
        <taxon>metagenomes</taxon>
        <taxon>ecological metagenomes</taxon>
    </lineage>
</organism>
<dbReference type="Pfam" id="PF19290">
    <property type="entry name" value="PmbA_TldD_2nd"/>
    <property type="match status" value="1"/>
</dbReference>